<feature type="domain" description="Borealin N-terminal" evidence="1">
    <location>
        <begin position="19"/>
        <end position="71"/>
    </location>
</feature>
<dbReference type="AlphaFoldDB" id="A0A367K8Q1"/>
<evidence type="ECO:0000259" key="1">
    <source>
        <dbReference type="Pfam" id="PF10444"/>
    </source>
</evidence>
<name>A0A367K8Q1_RHIST</name>
<accession>A0A367K8Q1</accession>
<dbReference type="OrthoDB" id="2368626at2759"/>
<dbReference type="InterPro" id="IPR018851">
    <property type="entry name" value="Borealin_N"/>
</dbReference>
<dbReference type="Proteomes" id="UP000253551">
    <property type="component" value="Unassembled WGS sequence"/>
</dbReference>
<gene>
    <name evidence="2" type="ORF">CU098_009100</name>
</gene>
<dbReference type="Gene3D" id="6.10.250.1900">
    <property type="match status" value="1"/>
</dbReference>
<evidence type="ECO:0000313" key="3">
    <source>
        <dbReference type="Proteomes" id="UP000253551"/>
    </source>
</evidence>
<protein>
    <recommendedName>
        <fullName evidence="1">Borealin N-terminal domain-containing protein</fullName>
    </recommendedName>
</protein>
<reference evidence="2 3" key="1">
    <citation type="journal article" date="2018" name="G3 (Bethesda)">
        <title>Phylogenetic and Phylogenomic Definition of Rhizopus Species.</title>
        <authorList>
            <person name="Gryganskyi A.P."/>
            <person name="Golan J."/>
            <person name="Dolatabadi S."/>
            <person name="Mondo S."/>
            <person name="Robb S."/>
            <person name="Idnurm A."/>
            <person name="Muszewska A."/>
            <person name="Steczkiewicz K."/>
            <person name="Masonjones S."/>
            <person name="Liao H.L."/>
            <person name="Gajdeczka M.T."/>
            <person name="Anike F."/>
            <person name="Vuek A."/>
            <person name="Anishchenko I.M."/>
            <person name="Voigt K."/>
            <person name="de Hoog G.S."/>
            <person name="Smith M.E."/>
            <person name="Heitman J."/>
            <person name="Vilgalys R."/>
            <person name="Stajich J.E."/>
        </authorList>
    </citation>
    <scope>NUCLEOTIDE SEQUENCE [LARGE SCALE GENOMIC DNA]</scope>
    <source>
        <strain evidence="2 3">LSU 92-RS-03</strain>
    </source>
</reference>
<dbReference type="EMBL" id="PJQM01002047">
    <property type="protein sequence ID" value="RCH98603.1"/>
    <property type="molecule type" value="Genomic_DNA"/>
</dbReference>
<dbReference type="Pfam" id="PF10444">
    <property type="entry name" value="Nbl1_Borealin_N"/>
    <property type="match status" value="1"/>
</dbReference>
<evidence type="ECO:0000313" key="2">
    <source>
        <dbReference type="EMBL" id="RCH98603.1"/>
    </source>
</evidence>
<comment type="caution">
    <text evidence="2">The sequence shown here is derived from an EMBL/GenBank/DDBJ whole genome shotgun (WGS) entry which is preliminary data.</text>
</comment>
<sequence>MTIKPSHKNSLQSTDKYDEAIKILEEETTRRIEDIQQQVEFMCASIRAQGNTDINKMLKSVRELTLEEFCETFGASTQLFLEQQTKKRIGTDTSRKKSIQLQTEQEPIRIEPFSVQINNETSIHLDPNQTGDLDAFPIIIPPQIQQQLNSTQKERVVQQIQALETQLELVKQHFM</sequence>
<organism evidence="2 3">
    <name type="scientific">Rhizopus stolonifer</name>
    <name type="common">Rhizopus nigricans</name>
    <dbReference type="NCBI Taxonomy" id="4846"/>
    <lineage>
        <taxon>Eukaryota</taxon>
        <taxon>Fungi</taxon>
        <taxon>Fungi incertae sedis</taxon>
        <taxon>Mucoromycota</taxon>
        <taxon>Mucoromycotina</taxon>
        <taxon>Mucoromycetes</taxon>
        <taxon>Mucorales</taxon>
        <taxon>Mucorineae</taxon>
        <taxon>Rhizopodaceae</taxon>
        <taxon>Rhizopus</taxon>
    </lineage>
</organism>
<proteinExistence type="predicted"/>
<keyword evidence="3" id="KW-1185">Reference proteome</keyword>